<comment type="caution">
    <text evidence="9">The sequence shown here is derived from an EMBL/GenBank/DDBJ whole genome shotgun (WGS) entry which is preliminary data.</text>
</comment>
<comment type="similarity">
    <text evidence="7">Belongs to the binding-protein-dependent transport system permease family.</text>
</comment>
<dbReference type="AlphaFoldDB" id="A0A417YNU3"/>
<dbReference type="CDD" id="cd06261">
    <property type="entry name" value="TM_PBP2"/>
    <property type="match status" value="1"/>
</dbReference>
<evidence type="ECO:0000256" key="6">
    <source>
        <dbReference type="ARBA" id="ARBA00023136"/>
    </source>
</evidence>
<evidence type="ECO:0000256" key="4">
    <source>
        <dbReference type="ARBA" id="ARBA00022692"/>
    </source>
</evidence>
<dbReference type="PANTHER" id="PTHR43163:SF6">
    <property type="entry name" value="DIPEPTIDE TRANSPORT SYSTEM PERMEASE PROTEIN DPPB-RELATED"/>
    <property type="match status" value="1"/>
</dbReference>
<feature type="transmembrane region" description="Helical" evidence="7">
    <location>
        <begin position="134"/>
        <end position="159"/>
    </location>
</feature>
<dbReference type="PROSITE" id="PS50928">
    <property type="entry name" value="ABC_TM1"/>
    <property type="match status" value="1"/>
</dbReference>
<organism evidence="9 10">
    <name type="scientific">Oceanobacillus profundus</name>
    <dbReference type="NCBI Taxonomy" id="372463"/>
    <lineage>
        <taxon>Bacteria</taxon>
        <taxon>Bacillati</taxon>
        <taxon>Bacillota</taxon>
        <taxon>Bacilli</taxon>
        <taxon>Bacillales</taxon>
        <taxon>Bacillaceae</taxon>
        <taxon>Oceanobacillus</taxon>
    </lineage>
</organism>
<evidence type="ECO:0000313" key="9">
    <source>
        <dbReference type="EMBL" id="RHW35367.1"/>
    </source>
</evidence>
<dbReference type="RefSeq" id="WP_095307702.1">
    <property type="nucleotide sequence ID" value="NZ_JAMAWL010000007.1"/>
</dbReference>
<sequence>MFKFIIRRIIQTIPVLIGVSILVFSMMHLVPGDPAQIMAGESAPKEQVENIRERLGLNDPLPVQYFNYVKDAVQGDLGNSMRSGRDVTAEIGARFWVTVELAIYSTVVAVFIGLIVGVISATKRYSLADTSLMILALFGLSMPNFWLGLMLIQWFAIGIDLPSWVPFFSDTSWFKPSGWGSFAQVVLPVLTLGTGSAAIIARMTRSSMLDVIDQDYIRTARAKGVKERVVIYRHALKNALIPVVTVVGLQFGGLLGGAVLTESVFAVNGMGKLIIDSIRARDFPVVQGTILVVALLFIFVNLAVDITYRYLNKRIDLD</sequence>
<gene>
    <name evidence="9" type="ORF">D1B32_01740</name>
</gene>
<dbReference type="SUPFAM" id="SSF161098">
    <property type="entry name" value="MetI-like"/>
    <property type="match status" value="1"/>
</dbReference>
<evidence type="ECO:0000313" key="10">
    <source>
        <dbReference type="Proteomes" id="UP000285456"/>
    </source>
</evidence>
<evidence type="ECO:0000256" key="2">
    <source>
        <dbReference type="ARBA" id="ARBA00022448"/>
    </source>
</evidence>
<dbReference type="Pfam" id="PF00528">
    <property type="entry name" value="BPD_transp_1"/>
    <property type="match status" value="1"/>
</dbReference>
<protein>
    <submittedName>
        <fullName evidence="9">ABC transporter permease</fullName>
    </submittedName>
</protein>
<keyword evidence="6 7" id="KW-0472">Membrane</keyword>
<dbReference type="InterPro" id="IPR000515">
    <property type="entry name" value="MetI-like"/>
</dbReference>
<dbReference type="InterPro" id="IPR035906">
    <property type="entry name" value="MetI-like_sf"/>
</dbReference>
<feature type="transmembrane region" description="Helical" evidence="7">
    <location>
        <begin position="12"/>
        <end position="30"/>
    </location>
</feature>
<proteinExistence type="inferred from homology"/>
<feature type="transmembrane region" description="Helical" evidence="7">
    <location>
        <begin position="101"/>
        <end position="122"/>
    </location>
</feature>
<dbReference type="EMBL" id="QWEH01000001">
    <property type="protein sequence ID" value="RHW35367.1"/>
    <property type="molecule type" value="Genomic_DNA"/>
</dbReference>
<evidence type="ECO:0000256" key="5">
    <source>
        <dbReference type="ARBA" id="ARBA00022989"/>
    </source>
</evidence>
<dbReference type="Gene3D" id="1.10.3720.10">
    <property type="entry name" value="MetI-like"/>
    <property type="match status" value="1"/>
</dbReference>
<keyword evidence="2 7" id="KW-0813">Transport</keyword>
<feature type="transmembrane region" description="Helical" evidence="7">
    <location>
        <begin position="239"/>
        <end position="265"/>
    </location>
</feature>
<keyword evidence="5 7" id="KW-1133">Transmembrane helix</keyword>
<evidence type="ECO:0000256" key="1">
    <source>
        <dbReference type="ARBA" id="ARBA00004651"/>
    </source>
</evidence>
<keyword evidence="3" id="KW-1003">Cell membrane</keyword>
<comment type="subcellular location">
    <subcellularLocation>
        <location evidence="1 7">Cell membrane</location>
        <topology evidence="1 7">Multi-pass membrane protein</topology>
    </subcellularLocation>
</comment>
<keyword evidence="10" id="KW-1185">Reference proteome</keyword>
<keyword evidence="4 7" id="KW-0812">Transmembrane</keyword>
<feature type="transmembrane region" description="Helical" evidence="7">
    <location>
        <begin position="285"/>
        <end position="304"/>
    </location>
</feature>
<feature type="transmembrane region" description="Helical" evidence="7">
    <location>
        <begin position="179"/>
        <end position="201"/>
    </location>
</feature>
<dbReference type="GO" id="GO:0005886">
    <property type="term" value="C:plasma membrane"/>
    <property type="evidence" value="ECO:0007669"/>
    <property type="project" value="UniProtKB-SubCell"/>
</dbReference>
<feature type="domain" description="ABC transmembrane type-1" evidence="8">
    <location>
        <begin position="95"/>
        <end position="308"/>
    </location>
</feature>
<evidence type="ECO:0000256" key="7">
    <source>
        <dbReference type="RuleBase" id="RU363032"/>
    </source>
</evidence>
<dbReference type="Pfam" id="PF19300">
    <property type="entry name" value="BPD_transp_1_N"/>
    <property type="match status" value="1"/>
</dbReference>
<accession>A0A417YNU3</accession>
<dbReference type="Proteomes" id="UP000285456">
    <property type="component" value="Unassembled WGS sequence"/>
</dbReference>
<name>A0A417YNU3_9BACI</name>
<dbReference type="PANTHER" id="PTHR43163">
    <property type="entry name" value="DIPEPTIDE TRANSPORT SYSTEM PERMEASE PROTEIN DPPB-RELATED"/>
    <property type="match status" value="1"/>
</dbReference>
<reference evidence="9 10" key="1">
    <citation type="journal article" date="2007" name="Int. J. Syst. Evol. Microbiol.">
        <title>Oceanobacillus profundus sp. nov., isolated from a deep-sea sediment core.</title>
        <authorList>
            <person name="Kim Y.G."/>
            <person name="Choi D.H."/>
            <person name="Hyun S."/>
            <person name="Cho B.C."/>
        </authorList>
    </citation>
    <scope>NUCLEOTIDE SEQUENCE [LARGE SCALE GENOMIC DNA]</scope>
    <source>
        <strain evidence="9 10">DSM 18246</strain>
    </source>
</reference>
<dbReference type="GO" id="GO:0055085">
    <property type="term" value="P:transmembrane transport"/>
    <property type="evidence" value="ECO:0007669"/>
    <property type="project" value="InterPro"/>
</dbReference>
<dbReference type="InterPro" id="IPR045621">
    <property type="entry name" value="BPD_transp_1_N"/>
</dbReference>
<evidence type="ECO:0000256" key="3">
    <source>
        <dbReference type="ARBA" id="ARBA00022475"/>
    </source>
</evidence>
<evidence type="ECO:0000259" key="8">
    <source>
        <dbReference type="PROSITE" id="PS50928"/>
    </source>
</evidence>
<dbReference type="OrthoDB" id="9773683at2"/>